<dbReference type="SMART" id="SM00318">
    <property type="entry name" value="SNc"/>
    <property type="match status" value="1"/>
</dbReference>
<dbReference type="Proteomes" id="UP001203423">
    <property type="component" value="Unassembled WGS sequence"/>
</dbReference>
<gene>
    <name evidence="2" type="ORF">L2764_01515</name>
</gene>
<accession>A0ABT0L689</accession>
<dbReference type="SUPFAM" id="SSF50199">
    <property type="entry name" value="Staphylococcal nuclease"/>
    <property type="match status" value="1"/>
</dbReference>
<evidence type="ECO:0000313" key="2">
    <source>
        <dbReference type="EMBL" id="MCL1123191.1"/>
    </source>
</evidence>
<dbReference type="PROSITE" id="PS50830">
    <property type="entry name" value="TNASE_3"/>
    <property type="match status" value="1"/>
</dbReference>
<comment type="caution">
    <text evidence="2">The sequence shown here is derived from an EMBL/GenBank/DDBJ whole genome shotgun (WGS) entry which is preliminary data.</text>
</comment>
<dbReference type="EMBL" id="JAKIKS010000003">
    <property type="protein sequence ID" value="MCL1123191.1"/>
    <property type="molecule type" value="Genomic_DNA"/>
</dbReference>
<dbReference type="PROSITE" id="PS51257">
    <property type="entry name" value="PROKAR_LIPOPROTEIN"/>
    <property type="match status" value="1"/>
</dbReference>
<dbReference type="InterPro" id="IPR035437">
    <property type="entry name" value="SNase_OB-fold_sf"/>
</dbReference>
<protein>
    <recommendedName>
        <fullName evidence="1">TNase-like domain-containing protein</fullName>
    </recommendedName>
</protein>
<evidence type="ECO:0000313" key="3">
    <source>
        <dbReference type="Proteomes" id="UP001203423"/>
    </source>
</evidence>
<keyword evidence="3" id="KW-1185">Reference proteome</keyword>
<reference evidence="2 3" key="1">
    <citation type="submission" date="2022-01" db="EMBL/GenBank/DDBJ databases">
        <title>Whole genome-based taxonomy of the Shewanellaceae.</title>
        <authorList>
            <person name="Martin-Rodriguez A.J."/>
        </authorList>
    </citation>
    <scope>NUCLEOTIDE SEQUENCE [LARGE SCALE GENOMIC DNA]</scope>
    <source>
        <strain evidence="2 3">DSM 17177</strain>
    </source>
</reference>
<feature type="domain" description="TNase-like" evidence="1">
    <location>
        <begin position="29"/>
        <end position="154"/>
    </location>
</feature>
<evidence type="ECO:0000259" key="1">
    <source>
        <dbReference type="PROSITE" id="PS50830"/>
    </source>
</evidence>
<name>A0ABT0L689_9GAMM</name>
<dbReference type="Gene3D" id="2.40.50.90">
    <property type="match status" value="1"/>
</dbReference>
<proteinExistence type="predicted"/>
<dbReference type="RefSeq" id="WP_248938479.1">
    <property type="nucleotide sequence ID" value="NZ_JAKIKS010000003.1"/>
</dbReference>
<dbReference type="InterPro" id="IPR016071">
    <property type="entry name" value="Staphylococal_nuclease_OB-fold"/>
</dbReference>
<sequence length="177" mass="19576">MKSLHVLLIIMGIYCSSLAISCEAKPLPNVYSAELIKVIDADTIKVRLLLYPKLFKEVNVRIAGIDTPESRRGVTNGQRIRDCEIILGHQASDYARNLLHHAQQLQVRNIDPTLTKYASRINGELWLLDSVDGMSEGSDDAMNYGAHLIEQGLAVPYTGGTRQPWECKAVTVGAKQS</sequence>
<organism evidence="2 3">
    <name type="scientific">Shewanella surugensis</name>
    <dbReference type="NCBI Taxonomy" id="212020"/>
    <lineage>
        <taxon>Bacteria</taxon>
        <taxon>Pseudomonadati</taxon>
        <taxon>Pseudomonadota</taxon>
        <taxon>Gammaproteobacteria</taxon>
        <taxon>Alteromonadales</taxon>
        <taxon>Shewanellaceae</taxon>
        <taxon>Shewanella</taxon>
    </lineage>
</organism>